<dbReference type="FunFam" id="3.30.70.80:FF:000003">
    <property type="entry name" value="Subtilisin-like protease SBT1.9"/>
    <property type="match status" value="1"/>
</dbReference>
<dbReference type="InterPro" id="IPR037045">
    <property type="entry name" value="S8pro/Inhibitor_I9_sf"/>
</dbReference>
<dbReference type="Gene3D" id="3.40.50.200">
    <property type="entry name" value="Peptidase S8/S53 domain"/>
    <property type="match status" value="3"/>
</dbReference>
<organism evidence="6 7">
    <name type="scientific">Actinidia rufa</name>
    <dbReference type="NCBI Taxonomy" id="165716"/>
    <lineage>
        <taxon>Eukaryota</taxon>
        <taxon>Viridiplantae</taxon>
        <taxon>Streptophyta</taxon>
        <taxon>Embryophyta</taxon>
        <taxon>Tracheophyta</taxon>
        <taxon>Spermatophyta</taxon>
        <taxon>Magnoliopsida</taxon>
        <taxon>eudicotyledons</taxon>
        <taxon>Gunneridae</taxon>
        <taxon>Pentapetalae</taxon>
        <taxon>asterids</taxon>
        <taxon>Ericales</taxon>
        <taxon>Actinidiaceae</taxon>
        <taxon>Actinidia</taxon>
    </lineage>
</organism>
<feature type="domain" description="Subtilisin-like protease fibronectin type-III" evidence="5">
    <location>
        <begin position="364"/>
        <end position="465"/>
    </location>
</feature>
<feature type="domain" description="Inhibitor I9" evidence="4">
    <location>
        <begin position="10"/>
        <end position="97"/>
    </location>
</feature>
<sequence length="472" mass="51397">MLVQRAERSTYIVHMDKSFMPKAFASHHQWYTSTVDSVKSTSTGPKTLSGHHPTPRILYSYDNVLHGFSAVLSKDELDSLTKTPGFVSSYSDWQATLDTTHTTDFLSLNPDTGLWPTSDYGKDVIVGVIDTGNYVEGASFCGYALGKARGVAPRARVAMYKVLWDEGRYASDDPITIASFGAMEKGVLVSSSAGNEGPDLGTLHNGIPWVLTVAAGSVDLKCIDFASSNVPGAIFIFDGPGIFEFSDFPIPGVVISSKDAEAVIKYFKTTANSTASIKFQQTIVGTKPAPVVASYTSRGPAPSYPGILKPDVMAPGIRMDMLLKLEVMALLDYVNLLCSTNFTKNQILTITRSNSYSCQNRPFELNYPSFIALYTKKTGMIVQTFQRTVTNVGASATSYKAIVRAPEGSTVIVSPEILVFGKVYEKQSYSLTIHYMGNKNGTVIFGSLVWVEQNEKHTVRSPIAISPVIKVW</sequence>
<dbReference type="GO" id="GO:0006508">
    <property type="term" value="P:proteolysis"/>
    <property type="evidence" value="ECO:0007669"/>
    <property type="project" value="InterPro"/>
</dbReference>
<dbReference type="InterPro" id="IPR045051">
    <property type="entry name" value="SBT"/>
</dbReference>
<dbReference type="Gene3D" id="3.30.70.80">
    <property type="entry name" value="Peptidase S8 propeptide/proteinase inhibitor I9"/>
    <property type="match status" value="1"/>
</dbReference>
<protein>
    <submittedName>
        <fullName evidence="6">Subtilase 1.3</fullName>
    </submittedName>
</protein>
<dbReference type="InterPro" id="IPR041469">
    <property type="entry name" value="Subtilisin-like_FN3"/>
</dbReference>
<evidence type="ECO:0000313" key="6">
    <source>
        <dbReference type="EMBL" id="GFY86063.1"/>
    </source>
</evidence>
<keyword evidence="2" id="KW-0732">Signal</keyword>
<dbReference type="Pfam" id="PF05922">
    <property type="entry name" value="Inhibitor_I9"/>
    <property type="match status" value="1"/>
</dbReference>
<evidence type="ECO:0000256" key="2">
    <source>
        <dbReference type="ARBA" id="ARBA00022729"/>
    </source>
</evidence>
<comment type="similarity">
    <text evidence="1">Belongs to the peptidase S8 family.</text>
</comment>
<feature type="domain" description="Peptidase S8/S53" evidence="3">
    <location>
        <begin position="176"/>
        <end position="318"/>
    </location>
</feature>
<dbReference type="GO" id="GO:0004252">
    <property type="term" value="F:serine-type endopeptidase activity"/>
    <property type="evidence" value="ECO:0007669"/>
    <property type="project" value="InterPro"/>
</dbReference>
<dbReference type="PANTHER" id="PTHR10795">
    <property type="entry name" value="PROPROTEIN CONVERTASE SUBTILISIN/KEXIN"/>
    <property type="match status" value="1"/>
</dbReference>
<name>A0A7J0EHU8_9ERIC</name>
<evidence type="ECO:0000313" key="7">
    <source>
        <dbReference type="Proteomes" id="UP000585474"/>
    </source>
</evidence>
<dbReference type="InterPro" id="IPR000209">
    <property type="entry name" value="Peptidase_S8/S53_dom"/>
</dbReference>
<dbReference type="EMBL" id="BJWL01000004">
    <property type="protein sequence ID" value="GFY86063.1"/>
    <property type="molecule type" value="Genomic_DNA"/>
</dbReference>
<dbReference type="Gene3D" id="3.50.30.30">
    <property type="match status" value="1"/>
</dbReference>
<dbReference type="SUPFAM" id="SSF52743">
    <property type="entry name" value="Subtilisin-like"/>
    <property type="match status" value="1"/>
</dbReference>
<proteinExistence type="inferred from homology"/>
<gene>
    <name evidence="6" type="ORF">Acr_04g0008010</name>
</gene>
<dbReference type="Pfam" id="PF00082">
    <property type="entry name" value="Peptidase_S8"/>
    <property type="match status" value="1"/>
</dbReference>
<reference evidence="6 7" key="1">
    <citation type="submission" date="2019-07" db="EMBL/GenBank/DDBJ databases">
        <title>De Novo Assembly of kiwifruit Actinidia rufa.</title>
        <authorList>
            <person name="Sugita-Konishi S."/>
            <person name="Sato K."/>
            <person name="Mori E."/>
            <person name="Abe Y."/>
            <person name="Kisaki G."/>
            <person name="Hamano K."/>
            <person name="Suezawa K."/>
            <person name="Otani M."/>
            <person name="Fukuda T."/>
            <person name="Manabe T."/>
            <person name="Gomi K."/>
            <person name="Tabuchi M."/>
            <person name="Akimitsu K."/>
            <person name="Kataoka I."/>
        </authorList>
    </citation>
    <scope>NUCLEOTIDE SEQUENCE [LARGE SCALE GENOMIC DNA]</scope>
    <source>
        <strain evidence="7">cv. Fuchu</strain>
    </source>
</reference>
<dbReference type="OrthoDB" id="206201at2759"/>
<keyword evidence="7" id="KW-1185">Reference proteome</keyword>
<evidence type="ECO:0000259" key="4">
    <source>
        <dbReference type="Pfam" id="PF05922"/>
    </source>
</evidence>
<dbReference type="InterPro" id="IPR010259">
    <property type="entry name" value="S8pro/Inhibitor_I9"/>
</dbReference>
<evidence type="ECO:0000259" key="5">
    <source>
        <dbReference type="Pfam" id="PF17766"/>
    </source>
</evidence>
<dbReference type="InterPro" id="IPR036852">
    <property type="entry name" value="Peptidase_S8/S53_dom_sf"/>
</dbReference>
<dbReference type="Proteomes" id="UP000585474">
    <property type="component" value="Unassembled WGS sequence"/>
</dbReference>
<dbReference type="AlphaFoldDB" id="A0A7J0EHU8"/>
<dbReference type="Pfam" id="PF17766">
    <property type="entry name" value="fn3_6"/>
    <property type="match status" value="1"/>
</dbReference>
<comment type="caution">
    <text evidence="6">The sequence shown here is derived from an EMBL/GenBank/DDBJ whole genome shotgun (WGS) entry which is preliminary data.</text>
</comment>
<accession>A0A7J0EHU8</accession>
<evidence type="ECO:0000256" key="1">
    <source>
        <dbReference type="ARBA" id="ARBA00011073"/>
    </source>
</evidence>
<dbReference type="Gene3D" id="2.60.40.2310">
    <property type="match status" value="1"/>
</dbReference>
<evidence type="ECO:0000259" key="3">
    <source>
        <dbReference type="Pfam" id="PF00082"/>
    </source>
</evidence>